<evidence type="ECO:0000313" key="6">
    <source>
        <dbReference type="Proteomes" id="UP000887458"/>
    </source>
</evidence>
<evidence type="ECO:0000256" key="2">
    <source>
        <dbReference type="SAM" id="MobiDB-lite"/>
    </source>
</evidence>
<name>A0ABQ8JHN5_DERPT</name>
<feature type="region of interest" description="Disordered" evidence="2">
    <location>
        <begin position="364"/>
        <end position="398"/>
    </location>
</feature>
<feature type="compositionally biased region" description="Polar residues" evidence="2">
    <location>
        <begin position="516"/>
        <end position="528"/>
    </location>
</feature>
<feature type="compositionally biased region" description="Basic and acidic residues" evidence="2">
    <location>
        <begin position="484"/>
        <end position="497"/>
    </location>
</feature>
<feature type="compositionally biased region" description="Basic and acidic residues" evidence="2">
    <location>
        <begin position="451"/>
        <end position="476"/>
    </location>
</feature>
<keyword evidence="1" id="KW-0175">Coiled coil</keyword>
<feature type="region of interest" description="Disordered" evidence="2">
    <location>
        <begin position="441"/>
        <end position="528"/>
    </location>
</feature>
<comment type="caution">
    <text evidence="5">The sequence shown here is derived from an EMBL/GenBank/DDBJ whole genome shotgun (WGS) entry which is preliminary data.</text>
</comment>
<keyword evidence="4" id="KW-0732">Signal</keyword>
<evidence type="ECO:0000256" key="4">
    <source>
        <dbReference type="SAM" id="SignalP"/>
    </source>
</evidence>
<evidence type="ECO:0000256" key="1">
    <source>
        <dbReference type="SAM" id="Coils"/>
    </source>
</evidence>
<proteinExistence type="predicted"/>
<keyword evidence="3" id="KW-1133">Transmembrane helix</keyword>
<gene>
    <name evidence="5" type="ORF">DERP_002406</name>
</gene>
<feature type="coiled-coil region" evidence="1">
    <location>
        <begin position="570"/>
        <end position="656"/>
    </location>
</feature>
<protein>
    <recommendedName>
        <fullName evidence="7">Transmembrane protein</fullName>
    </recommendedName>
</protein>
<feature type="signal peptide" evidence="4">
    <location>
        <begin position="1"/>
        <end position="22"/>
    </location>
</feature>
<evidence type="ECO:0000256" key="3">
    <source>
        <dbReference type="SAM" id="Phobius"/>
    </source>
</evidence>
<dbReference type="EMBL" id="NJHN03000037">
    <property type="protein sequence ID" value="KAH9422113.1"/>
    <property type="molecule type" value="Genomic_DNA"/>
</dbReference>
<dbReference type="Proteomes" id="UP000887458">
    <property type="component" value="Unassembled WGS sequence"/>
</dbReference>
<sequence>MKNIMCLKISILFFYFIRRIVSVEVQHEKSNDQIMIPYKSVYGVPSKCTGTSDHKTTEKEYRTCQINAIKKWKIEIQHYYTESWNFCCFVYDVLECETKVLSECDANYSDRNDKETRRLFDKSCQPIMANNPCSKSKDGGDNTIWIILGIAAGAIITLIVGCIFFWRKQLNPESNAKKAYKAEKFQKIYEMEYARAVYDHEVDNLNNKSLQNASKQTGNNEEPQPIKKEDEVQILKKEMNKIEKELEKKIKSQIEAKSKNDPSFWDDFNENPEKYYKQPTGVITKSKNFLKKLWPKTEVKSEEQLKREELIRSEARRQFENIQNNRLELDKISTEQTKYESSIEEINSDPLLAQMIRAFNREQISGKPTCKDQAKKIAHEKLQNEQNSVDKNLEKPEISTKDQANKIAHEKLQNEQNSVDKNLEKPEISTKDQANKIAHEKLQNEQNSLDKNLEKPEISTKDQASKRQKKKSESKSLKNSLIEEEQKTTELEPEKPNSKIQKNSFEEETPPVSVVNMKQSNQQKTASDNLIDEQISQKDDDLEFELEWIKFQPELKRQEEEFQKKIDHYKAIIERRNNELADEMKQLDNEEKQLNEMEKNGNLSKENLKKLRIDFLDRKKQAEKYRLENKNFEEILKDEIIRFEKAKQNKENAKQLFRQNYYLNKEKQKTSTVDFEVKMLKKFQQAEKERLIDQEKDLNELKAIIEAKKEKLAKKNEQIDFVEKQLNMIEKQRKLNMDEQNIRNNIVKQKQQIENVDKKLIEKLEKSYNNELESIKEALEENEDYYQYYLTLYSQRTKRETNEIGNVNELSNDEKNLLKEFIEDKKSFNKDIKVPSNVQQSEHSGGQIKLSSTLSTKQQQQSSNFIDSLAKRIQKTMNQTIFSTTAATQQLPEQLYNDYTRQI</sequence>
<feature type="region of interest" description="Disordered" evidence="2">
    <location>
        <begin position="835"/>
        <end position="856"/>
    </location>
</feature>
<feature type="coiled-coil region" evidence="1">
    <location>
        <begin position="681"/>
        <end position="781"/>
    </location>
</feature>
<keyword evidence="3" id="KW-0812">Transmembrane</keyword>
<keyword evidence="6" id="KW-1185">Reference proteome</keyword>
<keyword evidence="3" id="KW-0472">Membrane</keyword>
<evidence type="ECO:0008006" key="7">
    <source>
        <dbReference type="Google" id="ProtNLM"/>
    </source>
</evidence>
<reference evidence="5 6" key="1">
    <citation type="journal article" date="2018" name="J. Allergy Clin. Immunol.">
        <title>High-quality assembly of Dermatophagoides pteronyssinus genome and transcriptome reveals a wide range of novel allergens.</title>
        <authorList>
            <person name="Liu X.Y."/>
            <person name="Yang K.Y."/>
            <person name="Wang M.Q."/>
            <person name="Kwok J.S."/>
            <person name="Zeng X."/>
            <person name="Yang Z."/>
            <person name="Xiao X.J."/>
            <person name="Lau C.P."/>
            <person name="Li Y."/>
            <person name="Huang Z.M."/>
            <person name="Ba J.G."/>
            <person name="Yim A.K."/>
            <person name="Ouyang C.Y."/>
            <person name="Ngai S.M."/>
            <person name="Chan T.F."/>
            <person name="Leung E.L."/>
            <person name="Liu L."/>
            <person name="Liu Z.G."/>
            <person name="Tsui S.K."/>
        </authorList>
    </citation>
    <scope>NUCLEOTIDE SEQUENCE [LARGE SCALE GENOMIC DNA]</scope>
    <source>
        <strain evidence="5">Derp</strain>
    </source>
</reference>
<feature type="compositionally biased region" description="Basic and acidic residues" evidence="2">
    <location>
        <begin position="369"/>
        <end position="383"/>
    </location>
</feature>
<accession>A0ABQ8JHN5</accession>
<feature type="transmembrane region" description="Helical" evidence="3">
    <location>
        <begin position="144"/>
        <end position="166"/>
    </location>
</feature>
<organism evidence="5 6">
    <name type="scientific">Dermatophagoides pteronyssinus</name>
    <name type="common">European house dust mite</name>
    <dbReference type="NCBI Taxonomy" id="6956"/>
    <lineage>
        <taxon>Eukaryota</taxon>
        <taxon>Metazoa</taxon>
        <taxon>Ecdysozoa</taxon>
        <taxon>Arthropoda</taxon>
        <taxon>Chelicerata</taxon>
        <taxon>Arachnida</taxon>
        <taxon>Acari</taxon>
        <taxon>Acariformes</taxon>
        <taxon>Sarcoptiformes</taxon>
        <taxon>Astigmata</taxon>
        <taxon>Psoroptidia</taxon>
        <taxon>Analgoidea</taxon>
        <taxon>Pyroglyphidae</taxon>
        <taxon>Dermatophagoidinae</taxon>
        <taxon>Dermatophagoides</taxon>
    </lineage>
</organism>
<reference evidence="5 6" key="2">
    <citation type="journal article" date="2022" name="Mol. Biol. Evol.">
        <title>Comparative Genomics Reveals Insights into the Divergent Evolution of Astigmatic Mites and Household Pest Adaptations.</title>
        <authorList>
            <person name="Xiong Q."/>
            <person name="Wan A.T."/>
            <person name="Liu X."/>
            <person name="Fung C.S."/>
            <person name="Xiao X."/>
            <person name="Malainual N."/>
            <person name="Hou J."/>
            <person name="Wang L."/>
            <person name="Wang M."/>
            <person name="Yang K.Y."/>
            <person name="Cui Y."/>
            <person name="Leung E.L."/>
            <person name="Nong W."/>
            <person name="Shin S.K."/>
            <person name="Au S.W."/>
            <person name="Jeong K.Y."/>
            <person name="Chew F.T."/>
            <person name="Hui J.H."/>
            <person name="Leung T.F."/>
            <person name="Tungtrongchitr A."/>
            <person name="Zhong N."/>
            <person name="Liu Z."/>
            <person name="Tsui S.K."/>
        </authorList>
    </citation>
    <scope>NUCLEOTIDE SEQUENCE [LARGE SCALE GENOMIC DNA]</scope>
    <source>
        <strain evidence="5">Derp</strain>
    </source>
</reference>
<evidence type="ECO:0000313" key="5">
    <source>
        <dbReference type="EMBL" id="KAH9422113.1"/>
    </source>
</evidence>
<feature type="chain" id="PRO_5047362162" description="Transmembrane protein" evidence="4">
    <location>
        <begin position="23"/>
        <end position="903"/>
    </location>
</feature>